<dbReference type="EMBL" id="BFAA01011296">
    <property type="protein sequence ID" value="GCB76026.1"/>
    <property type="molecule type" value="Genomic_DNA"/>
</dbReference>
<feature type="transmembrane region" description="Helical" evidence="9">
    <location>
        <begin position="245"/>
        <end position="268"/>
    </location>
</feature>
<keyword evidence="2" id="KW-0597">Phosphoprotein</keyword>
<evidence type="ECO:0000256" key="5">
    <source>
        <dbReference type="ARBA" id="ARBA00022989"/>
    </source>
</evidence>
<dbReference type="Proteomes" id="UP000288216">
    <property type="component" value="Unassembled WGS sequence"/>
</dbReference>
<evidence type="ECO:0000256" key="9">
    <source>
        <dbReference type="SAM" id="Phobius"/>
    </source>
</evidence>
<keyword evidence="7" id="KW-1015">Disulfide bond</keyword>
<keyword evidence="6 9" id="KW-0472">Membrane</keyword>
<evidence type="ECO:0000259" key="10">
    <source>
        <dbReference type="Pfam" id="PF09238"/>
    </source>
</evidence>
<reference evidence="11 12" key="1">
    <citation type="journal article" date="2018" name="Nat. Ecol. Evol.">
        <title>Shark genomes provide insights into elasmobranch evolution and the origin of vertebrates.</title>
        <authorList>
            <person name="Hara Y"/>
            <person name="Yamaguchi K"/>
            <person name="Onimaru K"/>
            <person name="Kadota M"/>
            <person name="Koyanagi M"/>
            <person name="Keeley SD"/>
            <person name="Tatsumi K"/>
            <person name="Tanaka K"/>
            <person name="Motone F"/>
            <person name="Kageyama Y"/>
            <person name="Nozu R"/>
            <person name="Adachi N"/>
            <person name="Nishimura O"/>
            <person name="Nakagawa R"/>
            <person name="Tanegashima C"/>
            <person name="Kiyatake I"/>
            <person name="Matsumoto R"/>
            <person name="Murakumo K"/>
            <person name="Nishida K"/>
            <person name="Terakita A"/>
            <person name="Kuratani S"/>
            <person name="Sato K"/>
            <person name="Hyodo S Kuraku.S."/>
        </authorList>
    </citation>
    <scope>NUCLEOTIDE SEQUENCE [LARGE SCALE GENOMIC DNA]</scope>
</reference>
<dbReference type="AlphaFoldDB" id="A0A401PSA8"/>
<proteinExistence type="predicted"/>
<sequence>NDQLPASRWSYFHPELDWDIRSGYRMSCISVIWCLFILGFGLYPAEGDSQPKHLECYNDYLKEIICTWNVDPNTNCSTDYRLQYTLVKMTDEVKDIKTLPGSICQSSIITQALVFTAIYEIKVIFKGIVLLSKTVKPSQTIKPLAPHTLKINTSENNEQFLVWVDDYKDKNIKNNLEYQVAYMRTGGNWKMINTTNQKILVLQSVLDPGYIYHIKIRSKPLPNYAGVWSDWSPICVWSYGSSDLISPALFVLVSISVLLAVVLSFFGFKLAKKNWWENIPSPRKSALCKESFDKFQKSGHVFIEHKLDNCEVEKVSCTDELPCFRAKNRIESPDDQLCTMRINFPALQPSMEVSRFNEKFPFPHFPDFNFPVLTESMSPFPLFPEDLSLDISHNPGYSLFNSVSKEQWAIDEEGEYRPFAGNEHRDSPLTLSTYSLGPYTDNKGAGPSEQVGYKAFSSCVSASWNPEDQQSSKTIWTHPVSGDIESSDYLSSDKLTFKSGNEVMPNWEWAKFHNTSCDFTPGNGTHFPVDPFPMFCESLQSLTFHLNAQEEPGWSQPCSTHRVPGTAVNLAGSNLDSHLMPSQDCSLKLEPALGSLSQGDVGQAEPGTEANTAVKNQMKYIVVPENANLGMSELTPYMKLSLLNVQAMDKSQGVEPIHPLTKQAHLKY</sequence>
<dbReference type="Gene3D" id="2.60.40.10">
    <property type="entry name" value="Immunoglobulins"/>
    <property type="match status" value="2"/>
</dbReference>
<dbReference type="STRING" id="75743.A0A401PSA8"/>
<dbReference type="PROSITE" id="PS01355">
    <property type="entry name" value="HEMATOPO_REC_S_F1"/>
    <property type="match status" value="1"/>
</dbReference>
<keyword evidence="3 9" id="KW-0812">Transmembrane</keyword>
<protein>
    <recommendedName>
        <fullName evidence="10">Interleukin-4 receptor alpha N-terminal domain-containing protein</fullName>
    </recommendedName>
</protein>
<feature type="domain" description="Interleukin-4 receptor alpha N-terminal" evidence="10">
    <location>
        <begin position="52"/>
        <end position="140"/>
    </location>
</feature>
<dbReference type="Pfam" id="PF09238">
    <property type="entry name" value="IL4Ra_N"/>
    <property type="match status" value="1"/>
</dbReference>
<evidence type="ECO:0000256" key="4">
    <source>
        <dbReference type="ARBA" id="ARBA00022729"/>
    </source>
</evidence>
<dbReference type="SUPFAM" id="SSF49265">
    <property type="entry name" value="Fibronectin type III"/>
    <property type="match status" value="2"/>
</dbReference>
<dbReference type="InterPro" id="IPR036116">
    <property type="entry name" value="FN3_sf"/>
</dbReference>
<accession>A0A401PSA8</accession>
<evidence type="ECO:0000256" key="2">
    <source>
        <dbReference type="ARBA" id="ARBA00022553"/>
    </source>
</evidence>
<gene>
    <name evidence="11" type="ORF">scyTo_0017413</name>
</gene>
<evidence type="ECO:0000313" key="11">
    <source>
        <dbReference type="EMBL" id="GCB76026.1"/>
    </source>
</evidence>
<dbReference type="OrthoDB" id="8962741at2759"/>
<keyword evidence="5 9" id="KW-1133">Transmembrane helix</keyword>
<dbReference type="PANTHER" id="PTHR23037:SF32">
    <property type="entry name" value="INTERLEUKIN-4 RECEPTOR SUBUNIT ALPHA"/>
    <property type="match status" value="1"/>
</dbReference>
<comment type="subcellular location">
    <subcellularLocation>
        <location evidence="1">Membrane</location>
        <topology evidence="1">Single-pass membrane protein</topology>
    </subcellularLocation>
</comment>
<dbReference type="GO" id="GO:0004896">
    <property type="term" value="F:cytokine receptor activity"/>
    <property type="evidence" value="ECO:0007669"/>
    <property type="project" value="InterPro"/>
</dbReference>
<name>A0A401PSA8_SCYTO</name>
<organism evidence="11 12">
    <name type="scientific">Scyliorhinus torazame</name>
    <name type="common">Cloudy catshark</name>
    <name type="synonym">Catulus torazame</name>
    <dbReference type="NCBI Taxonomy" id="75743"/>
    <lineage>
        <taxon>Eukaryota</taxon>
        <taxon>Metazoa</taxon>
        <taxon>Chordata</taxon>
        <taxon>Craniata</taxon>
        <taxon>Vertebrata</taxon>
        <taxon>Chondrichthyes</taxon>
        <taxon>Elasmobranchii</taxon>
        <taxon>Galeomorphii</taxon>
        <taxon>Galeoidea</taxon>
        <taxon>Carcharhiniformes</taxon>
        <taxon>Scyliorhinidae</taxon>
        <taxon>Scyliorhinus</taxon>
    </lineage>
</organism>
<comment type="caution">
    <text evidence="11">The sequence shown here is derived from an EMBL/GenBank/DDBJ whole genome shotgun (WGS) entry which is preliminary data.</text>
</comment>
<evidence type="ECO:0000256" key="8">
    <source>
        <dbReference type="ARBA" id="ARBA00023170"/>
    </source>
</evidence>
<dbReference type="InterPro" id="IPR015319">
    <property type="entry name" value="IL-4_rcpt-alpha_N"/>
</dbReference>
<feature type="transmembrane region" description="Helical" evidence="9">
    <location>
        <begin position="24"/>
        <end position="43"/>
    </location>
</feature>
<evidence type="ECO:0000256" key="3">
    <source>
        <dbReference type="ARBA" id="ARBA00022692"/>
    </source>
</evidence>
<dbReference type="OMA" id="NWWENIP"/>
<keyword evidence="12" id="KW-1185">Reference proteome</keyword>
<keyword evidence="4" id="KW-0732">Signal</keyword>
<dbReference type="SMR" id="A0A401PSA8"/>
<feature type="non-terminal residue" evidence="11">
    <location>
        <position position="1"/>
    </location>
</feature>
<evidence type="ECO:0000256" key="6">
    <source>
        <dbReference type="ARBA" id="ARBA00023136"/>
    </source>
</evidence>
<keyword evidence="8" id="KW-0675">Receptor</keyword>
<evidence type="ECO:0000256" key="7">
    <source>
        <dbReference type="ARBA" id="ARBA00023157"/>
    </source>
</evidence>
<evidence type="ECO:0000256" key="1">
    <source>
        <dbReference type="ARBA" id="ARBA00004167"/>
    </source>
</evidence>
<dbReference type="GO" id="GO:0009897">
    <property type="term" value="C:external side of plasma membrane"/>
    <property type="evidence" value="ECO:0007669"/>
    <property type="project" value="TreeGrafter"/>
</dbReference>
<dbReference type="GO" id="GO:0002532">
    <property type="term" value="P:production of molecular mediator involved in inflammatory response"/>
    <property type="evidence" value="ECO:0007669"/>
    <property type="project" value="InterPro"/>
</dbReference>
<dbReference type="PANTHER" id="PTHR23037">
    <property type="entry name" value="CYTOKINE RECEPTOR"/>
    <property type="match status" value="1"/>
</dbReference>
<evidence type="ECO:0000313" key="12">
    <source>
        <dbReference type="Proteomes" id="UP000288216"/>
    </source>
</evidence>
<dbReference type="InterPro" id="IPR013783">
    <property type="entry name" value="Ig-like_fold"/>
</dbReference>
<dbReference type="InterPro" id="IPR003531">
    <property type="entry name" value="Hempt_rcpt_S_F1_CS"/>
</dbReference>